<dbReference type="Pfam" id="PF13417">
    <property type="entry name" value="GST_N_3"/>
    <property type="match status" value="1"/>
</dbReference>
<sequence length="237" mass="26841">MMPALRLHGYAVSNYFNIVRAALIEKNVEFEIVTVRASQQPDFLAHSPMGKIPVLETPQGWMSETVAILEYIEDTQDGPCLHPVDPYLRARGRQIINIIQMYVEAQVRTLYPGVFMDGKNSPETVEAVRRMLIRASSALGRFGAPWPFLLGKELSYADLFAYYCFDIAERVTCFEYGRSLLAETEGLKAWFALMSKRASSRVVMADFDSALGSYLIEKNAAYNLGNEKWKNYAQRNA</sequence>
<evidence type="ECO:0000313" key="4">
    <source>
        <dbReference type="Proteomes" id="UP000266327"/>
    </source>
</evidence>
<dbReference type="InterPro" id="IPR036249">
    <property type="entry name" value="Thioredoxin-like_sf"/>
</dbReference>
<evidence type="ECO:0000313" key="3">
    <source>
        <dbReference type="EMBL" id="RJG01844.1"/>
    </source>
</evidence>
<comment type="caution">
    <text evidence="3">The sequence shown here is derived from an EMBL/GenBank/DDBJ whole genome shotgun (WGS) entry which is preliminary data.</text>
</comment>
<dbReference type="CDD" id="cd00570">
    <property type="entry name" value="GST_N_family"/>
    <property type="match status" value="1"/>
</dbReference>
<dbReference type="InterPro" id="IPR050983">
    <property type="entry name" value="GST_Omega/HSP26"/>
</dbReference>
<keyword evidence="3" id="KW-0808">Transferase</keyword>
<dbReference type="GO" id="GO:0016740">
    <property type="term" value="F:transferase activity"/>
    <property type="evidence" value="ECO:0007669"/>
    <property type="project" value="UniProtKB-KW"/>
</dbReference>
<dbReference type="PROSITE" id="PS50404">
    <property type="entry name" value="GST_NTER"/>
    <property type="match status" value="1"/>
</dbReference>
<dbReference type="Pfam" id="PF13410">
    <property type="entry name" value="GST_C_2"/>
    <property type="match status" value="1"/>
</dbReference>
<dbReference type="AlphaFoldDB" id="A0A3A3G1T8"/>
<protein>
    <submittedName>
        <fullName evidence="3">Glutathione S-transferase family protein</fullName>
    </submittedName>
</protein>
<dbReference type="PANTHER" id="PTHR43968:SF6">
    <property type="entry name" value="GLUTATHIONE S-TRANSFERASE OMEGA"/>
    <property type="match status" value="1"/>
</dbReference>
<gene>
    <name evidence="3" type="ORF">D3878_09835</name>
</gene>
<accession>A0A3A3G1T8</accession>
<dbReference type="PANTHER" id="PTHR43968">
    <property type="match status" value="1"/>
</dbReference>
<dbReference type="Proteomes" id="UP000266327">
    <property type="component" value="Unassembled WGS sequence"/>
</dbReference>
<dbReference type="InterPro" id="IPR010987">
    <property type="entry name" value="Glutathione-S-Trfase_C-like"/>
</dbReference>
<dbReference type="GO" id="GO:0005737">
    <property type="term" value="C:cytoplasm"/>
    <property type="evidence" value="ECO:0007669"/>
    <property type="project" value="TreeGrafter"/>
</dbReference>
<dbReference type="InterPro" id="IPR040079">
    <property type="entry name" value="Glutathione_S-Trfase"/>
</dbReference>
<dbReference type="SFLD" id="SFLDS00019">
    <property type="entry name" value="Glutathione_Transferase_(cytos"/>
    <property type="match status" value="1"/>
</dbReference>
<dbReference type="InterPro" id="IPR004045">
    <property type="entry name" value="Glutathione_S-Trfase_N"/>
</dbReference>
<dbReference type="RefSeq" id="WP_119785306.1">
    <property type="nucleotide sequence ID" value="NZ_QYUQ01000002.1"/>
</dbReference>
<dbReference type="InterPro" id="IPR036282">
    <property type="entry name" value="Glutathione-S-Trfase_C_sf"/>
</dbReference>
<name>A0A3A3G1T8_9BURK</name>
<keyword evidence="4" id="KW-1185">Reference proteome</keyword>
<evidence type="ECO:0000259" key="1">
    <source>
        <dbReference type="PROSITE" id="PS50404"/>
    </source>
</evidence>
<dbReference type="Gene3D" id="3.40.30.10">
    <property type="entry name" value="Glutaredoxin"/>
    <property type="match status" value="1"/>
</dbReference>
<evidence type="ECO:0000259" key="2">
    <source>
        <dbReference type="PROSITE" id="PS50405"/>
    </source>
</evidence>
<organism evidence="3 4">
    <name type="scientific">Noviherbaspirillum sedimenti</name>
    <dbReference type="NCBI Taxonomy" id="2320865"/>
    <lineage>
        <taxon>Bacteria</taxon>
        <taxon>Pseudomonadati</taxon>
        <taxon>Pseudomonadota</taxon>
        <taxon>Betaproteobacteria</taxon>
        <taxon>Burkholderiales</taxon>
        <taxon>Oxalobacteraceae</taxon>
        <taxon>Noviherbaspirillum</taxon>
    </lineage>
</organism>
<feature type="domain" description="GST C-terminal" evidence="2">
    <location>
        <begin position="85"/>
        <end position="222"/>
    </location>
</feature>
<dbReference type="SUPFAM" id="SSF52833">
    <property type="entry name" value="Thioredoxin-like"/>
    <property type="match status" value="1"/>
</dbReference>
<dbReference type="SUPFAM" id="SSF47616">
    <property type="entry name" value="GST C-terminal domain-like"/>
    <property type="match status" value="1"/>
</dbReference>
<dbReference type="OrthoDB" id="9782992at2"/>
<dbReference type="PROSITE" id="PS50405">
    <property type="entry name" value="GST_CTER"/>
    <property type="match status" value="1"/>
</dbReference>
<proteinExistence type="predicted"/>
<dbReference type="EMBL" id="QYUQ01000002">
    <property type="protein sequence ID" value="RJG01844.1"/>
    <property type="molecule type" value="Genomic_DNA"/>
</dbReference>
<feature type="domain" description="GST N-terminal" evidence="1">
    <location>
        <begin position="3"/>
        <end position="80"/>
    </location>
</feature>
<dbReference type="SFLD" id="SFLDG00358">
    <property type="entry name" value="Main_(cytGST)"/>
    <property type="match status" value="1"/>
</dbReference>
<dbReference type="Gene3D" id="1.20.1050.10">
    <property type="match status" value="1"/>
</dbReference>
<reference evidence="4" key="1">
    <citation type="submission" date="2018-09" db="EMBL/GenBank/DDBJ databases">
        <authorList>
            <person name="Zhu H."/>
        </authorList>
    </citation>
    <scope>NUCLEOTIDE SEQUENCE [LARGE SCALE GENOMIC DNA]</scope>
    <source>
        <strain evidence="4">K1S02-23</strain>
    </source>
</reference>